<evidence type="ECO:0000256" key="1">
    <source>
        <dbReference type="SAM" id="MobiDB-lite"/>
    </source>
</evidence>
<gene>
    <name evidence="2" type="ORF">AVDCRST_MAG62-1503</name>
</gene>
<accession>A0A6J4TNM4</accession>
<reference evidence="2" key="1">
    <citation type="submission" date="2020-02" db="EMBL/GenBank/DDBJ databases">
        <authorList>
            <person name="Meier V. D."/>
        </authorList>
    </citation>
    <scope>NUCLEOTIDE SEQUENCE</scope>
    <source>
        <strain evidence="2">AVDCRST_MAG62</strain>
    </source>
</reference>
<feature type="non-terminal residue" evidence="2">
    <location>
        <position position="1"/>
    </location>
</feature>
<dbReference type="EMBL" id="CADCWB010000184">
    <property type="protein sequence ID" value="CAA9526527.1"/>
    <property type="molecule type" value="Genomic_DNA"/>
</dbReference>
<name>A0A6J4TNM4_9SPHN</name>
<dbReference type="AlphaFoldDB" id="A0A6J4TNM4"/>
<proteinExistence type="predicted"/>
<feature type="non-terminal residue" evidence="2">
    <location>
        <position position="127"/>
    </location>
</feature>
<feature type="compositionally biased region" description="Low complexity" evidence="1">
    <location>
        <begin position="1"/>
        <end position="14"/>
    </location>
</feature>
<organism evidence="2">
    <name type="scientific">uncultured Sphingomonas sp</name>
    <dbReference type="NCBI Taxonomy" id="158754"/>
    <lineage>
        <taxon>Bacteria</taxon>
        <taxon>Pseudomonadati</taxon>
        <taxon>Pseudomonadota</taxon>
        <taxon>Alphaproteobacteria</taxon>
        <taxon>Sphingomonadales</taxon>
        <taxon>Sphingomonadaceae</taxon>
        <taxon>Sphingomonas</taxon>
        <taxon>environmental samples</taxon>
    </lineage>
</organism>
<feature type="region of interest" description="Disordered" evidence="1">
    <location>
        <begin position="1"/>
        <end position="22"/>
    </location>
</feature>
<sequence>CGGHPTPASAAPHPAQRKRGSRTVTWPNSVAIACWRWSFTRHTSPQPRHSGRRMAWSRACAATISRWTPARSCLPSAKVRPKAARSVRSPGLAIRMTSVLCSSPSAPMLTSFTIQATLSLPHRENGL</sequence>
<evidence type="ECO:0000313" key="2">
    <source>
        <dbReference type="EMBL" id="CAA9526527.1"/>
    </source>
</evidence>
<protein>
    <submittedName>
        <fullName evidence="2">Uncharacterized protein</fullName>
    </submittedName>
</protein>